<evidence type="ECO:0000313" key="1">
    <source>
        <dbReference type="EMBL" id="MBD3919428.1"/>
    </source>
</evidence>
<evidence type="ECO:0000313" key="2">
    <source>
        <dbReference type="Proteomes" id="UP000609346"/>
    </source>
</evidence>
<organism evidence="1 2">
    <name type="scientific">Paenibacillus terricola</name>
    <dbReference type="NCBI Taxonomy" id="2763503"/>
    <lineage>
        <taxon>Bacteria</taxon>
        <taxon>Bacillati</taxon>
        <taxon>Bacillota</taxon>
        <taxon>Bacilli</taxon>
        <taxon>Bacillales</taxon>
        <taxon>Paenibacillaceae</taxon>
        <taxon>Paenibacillus</taxon>
    </lineage>
</organism>
<dbReference type="Proteomes" id="UP000609346">
    <property type="component" value="Unassembled WGS sequence"/>
</dbReference>
<accession>A0ABR8MU63</accession>
<dbReference type="RefSeq" id="WP_191203673.1">
    <property type="nucleotide sequence ID" value="NZ_JACXZA010000002.1"/>
</dbReference>
<name>A0ABR8MU63_9BACL</name>
<dbReference type="EMBL" id="JACXZA010000002">
    <property type="protein sequence ID" value="MBD3919428.1"/>
    <property type="molecule type" value="Genomic_DNA"/>
</dbReference>
<keyword evidence="2" id="KW-1185">Reference proteome</keyword>
<sequence length="500" mass="53685">MNYPQLSDLVTQMKNSPSTNGWDVVCSYNVVQLNAFLKSQYEAGSLVNHFKQSIDRQDPLYGVDITISYDIQIGTPILAFTSGVTGQATLTMPILDGSSYSVGPKGSPPVRTTTIPGGKYSIQANVPLAAINGTTGEVVEAGNIVTFSDGNVHDNHVIIHFNNEKGANFLIQPVPEPSDKDPMETYFLPAISQYFQDNVNAIDYALAAVNNSKPTDGASVLTPQSFIFHTAADDNSDGVLSLYIQTVESGNDPGDRSPNFQPGGSTVYPIPEGYTASVVLSQPLLRKVFLQPQLTNNGFSVTFLPVSDGISMQLRKNASVLSDGDSGTYIFGGHSYDGLSISLNDWPLTLAIQDNKLSLQWQGSADSSWSEYSMGSNGGTWGKVTLTITLHKDPAALTLSTDDEIGGQLSVSRSDFSIEVKSHGCSFWETVNHCSESAPPYYSDNMTLTIPSIQIAFSGLNFFSTTNLVSPGQTVINFDTKAGVQTPFDFLLVGNVVSKA</sequence>
<reference evidence="1 2" key="1">
    <citation type="submission" date="2020-09" db="EMBL/GenBank/DDBJ databases">
        <title>Paenibacillus sp. strain PR3 16S rRNA gene Genome sequencing and assembly.</title>
        <authorList>
            <person name="Kim J."/>
        </authorList>
    </citation>
    <scope>NUCLEOTIDE SEQUENCE [LARGE SCALE GENOMIC DNA]</scope>
    <source>
        <strain evidence="1 2">PR3</strain>
    </source>
</reference>
<protein>
    <submittedName>
        <fullName evidence="1">Uncharacterized protein</fullName>
    </submittedName>
</protein>
<comment type="caution">
    <text evidence="1">The sequence shown here is derived from an EMBL/GenBank/DDBJ whole genome shotgun (WGS) entry which is preliminary data.</text>
</comment>
<gene>
    <name evidence="1" type="ORF">H8B09_11750</name>
</gene>
<proteinExistence type="predicted"/>